<evidence type="ECO:0000259" key="2">
    <source>
        <dbReference type="Pfam" id="PF07510"/>
    </source>
</evidence>
<dbReference type="EMBL" id="NWBU01000007">
    <property type="protein sequence ID" value="PTQ11431.1"/>
    <property type="molecule type" value="Genomic_DNA"/>
</dbReference>
<reference evidence="3 4" key="1">
    <citation type="submission" date="2017-09" db="EMBL/GenBank/DDBJ databases">
        <title>Sphingomonas panjinensis sp.nov., isolated from oil-contaminated soil.</title>
        <authorList>
            <person name="Wang L."/>
            <person name="Chen L."/>
        </authorList>
    </citation>
    <scope>NUCLEOTIDE SEQUENCE [LARGE SCALE GENOMIC DNA]</scope>
    <source>
        <strain evidence="3 4">FW-11</strain>
    </source>
</reference>
<feature type="region of interest" description="Disordered" evidence="1">
    <location>
        <begin position="246"/>
        <end position="266"/>
    </location>
</feature>
<evidence type="ECO:0000313" key="4">
    <source>
        <dbReference type="Proteomes" id="UP000244162"/>
    </source>
</evidence>
<gene>
    <name evidence="3" type="ORF">CLG96_08265</name>
</gene>
<dbReference type="AlphaFoldDB" id="A0A2T5FY24"/>
<keyword evidence="4" id="KW-1185">Reference proteome</keyword>
<protein>
    <recommendedName>
        <fullName evidence="2">GmrSD restriction endonucleases C-terminal domain-containing protein</fullName>
    </recommendedName>
</protein>
<organism evidence="3 4">
    <name type="scientific">Sphingomonas oleivorans</name>
    <dbReference type="NCBI Taxonomy" id="1735121"/>
    <lineage>
        <taxon>Bacteria</taxon>
        <taxon>Pseudomonadati</taxon>
        <taxon>Pseudomonadota</taxon>
        <taxon>Alphaproteobacteria</taxon>
        <taxon>Sphingomonadales</taxon>
        <taxon>Sphingomonadaceae</taxon>
        <taxon>Sphingomonas</taxon>
    </lineage>
</organism>
<dbReference type="Proteomes" id="UP000244162">
    <property type="component" value="Unassembled WGS sequence"/>
</dbReference>
<feature type="domain" description="GmrSD restriction endonucleases C-terminal" evidence="2">
    <location>
        <begin position="4"/>
        <end position="142"/>
    </location>
</feature>
<dbReference type="OrthoDB" id="9798761at2"/>
<dbReference type="PANTHER" id="PTHR35149">
    <property type="entry name" value="SLL5132 PROTEIN"/>
    <property type="match status" value="1"/>
</dbReference>
<evidence type="ECO:0000256" key="1">
    <source>
        <dbReference type="SAM" id="MobiDB-lite"/>
    </source>
</evidence>
<dbReference type="PANTHER" id="PTHR35149:SF1">
    <property type="entry name" value="DUF5655 DOMAIN-CONTAINING PROTEIN"/>
    <property type="match status" value="1"/>
</dbReference>
<dbReference type="Pfam" id="PF07510">
    <property type="entry name" value="GmrSD_C"/>
    <property type="match status" value="1"/>
</dbReference>
<dbReference type="InterPro" id="IPR011089">
    <property type="entry name" value="GmrSD_C"/>
</dbReference>
<accession>A0A2T5FY24</accession>
<name>A0A2T5FY24_9SPHN</name>
<feature type="compositionally biased region" description="Polar residues" evidence="1">
    <location>
        <begin position="252"/>
        <end position="266"/>
    </location>
</feature>
<sequence>MREQYRNARQPRLRYIFEAIESAKQTPLNENIVIRSALTIEHIMPQKWHATWPLPGMEGVSEADYPPELANLVRARNSAVNAIGNLTLMTLALNLTISNGPFSVKMPAIKANTALALSRDLGGFDYWDEAAIQDRGDALFEVARTIWGAPDRTDIPVAATAGTPGWSALPTFFPAKGTQCRFVYAGKEFRGVITEDGLSIDGSEMPHKSFSAASRALTGISPTDGDGLLQSLVGRSMGVAQGLAWLGPDGRSPTSENPQPSATGTTILIGVENAQGNLRAGQ</sequence>
<comment type="caution">
    <text evidence="3">The sequence shown here is derived from an EMBL/GenBank/DDBJ whole genome shotgun (WGS) entry which is preliminary data.</text>
</comment>
<proteinExistence type="predicted"/>
<evidence type="ECO:0000313" key="3">
    <source>
        <dbReference type="EMBL" id="PTQ11431.1"/>
    </source>
</evidence>